<accession>A0A3A4QX50</accession>
<dbReference type="AlphaFoldDB" id="A0A3A4QX50"/>
<protein>
    <recommendedName>
        <fullName evidence="2">TPM domain-containing protein</fullName>
    </recommendedName>
</protein>
<sequence>MRKIIILLFLFIDAFIFSPCLQAQELPRYKSVVNDYAEVLTHNHKLKITKYAQAIYYKTGIEFAVLAVAALDDLTIEQFAEQVYKEWHLGQKDKDNGVLLVIVVADETMWIEAGYGLEDILTEGMRKAILGTTVPFMKNEWYGQAIYRAALHIIDQLSREYAVKISDFPEIEPLTEAGEEDTYKKYLNDGIIILILIIVALFLQKIIRSALPKKQAQYGGFWSDGYRGGFNSSGLHGGFGGLGGLSGRSTGIKRRW</sequence>
<dbReference type="PANTHER" id="PTHR30373:SF2">
    <property type="entry name" value="UPF0603 PROTEIN YGCG"/>
    <property type="match status" value="1"/>
</dbReference>
<evidence type="ECO:0000313" key="4">
    <source>
        <dbReference type="Proteomes" id="UP000266426"/>
    </source>
</evidence>
<proteinExistence type="predicted"/>
<name>A0A3A4QX50_9BACT</name>
<comment type="caution">
    <text evidence="3">The sequence shown here is derived from an EMBL/GenBank/DDBJ whole genome shotgun (WGS) entry which is preliminary data.</text>
</comment>
<keyword evidence="1" id="KW-0812">Transmembrane</keyword>
<feature type="transmembrane region" description="Helical" evidence="1">
    <location>
        <begin position="190"/>
        <end position="207"/>
    </location>
</feature>
<dbReference type="PANTHER" id="PTHR30373">
    <property type="entry name" value="UPF0603 PROTEIN YGCG"/>
    <property type="match status" value="1"/>
</dbReference>
<evidence type="ECO:0000259" key="2">
    <source>
        <dbReference type="Pfam" id="PF04536"/>
    </source>
</evidence>
<gene>
    <name evidence="3" type="ORF">C4541_10250</name>
</gene>
<evidence type="ECO:0000256" key="1">
    <source>
        <dbReference type="SAM" id="Phobius"/>
    </source>
</evidence>
<dbReference type="InterPro" id="IPR007621">
    <property type="entry name" value="TPM_dom"/>
</dbReference>
<dbReference type="Pfam" id="PF04536">
    <property type="entry name" value="TPM_phosphatase"/>
    <property type="match status" value="1"/>
</dbReference>
<feature type="domain" description="TPM" evidence="2">
    <location>
        <begin position="33"/>
        <end position="155"/>
    </location>
</feature>
<dbReference type="Gene3D" id="3.10.310.50">
    <property type="match status" value="1"/>
</dbReference>
<organism evidence="3 4">
    <name type="scientific">Candidatus Auribacter fodinae</name>
    <dbReference type="NCBI Taxonomy" id="2093366"/>
    <lineage>
        <taxon>Bacteria</taxon>
        <taxon>Pseudomonadati</taxon>
        <taxon>Candidatus Auribacterota</taxon>
        <taxon>Candidatus Auribacteria</taxon>
        <taxon>Candidatus Auribacterales</taxon>
        <taxon>Candidatus Auribacteraceae</taxon>
        <taxon>Candidatus Auribacter</taxon>
    </lineage>
</organism>
<reference evidence="3 4" key="1">
    <citation type="journal article" date="2017" name="ISME J.">
        <title>Energy and carbon metabolisms in a deep terrestrial subsurface fluid microbial community.</title>
        <authorList>
            <person name="Momper L."/>
            <person name="Jungbluth S.P."/>
            <person name="Lee M.D."/>
            <person name="Amend J.P."/>
        </authorList>
    </citation>
    <scope>NUCLEOTIDE SEQUENCE [LARGE SCALE GENOMIC DNA]</scope>
    <source>
        <strain evidence="3">SURF_26</strain>
    </source>
</reference>
<dbReference type="EMBL" id="QZJZ01000082">
    <property type="protein sequence ID" value="RJP57332.1"/>
    <property type="molecule type" value="Genomic_DNA"/>
</dbReference>
<keyword evidence="1" id="KW-0472">Membrane</keyword>
<evidence type="ECO:0000313" key="3">
    <source>
        <dbReference type="EMBL" id="RJP57332.1"/>
    </source>
</evidence>
<keyword evidence="1" id="KW-1133">Transmembrane helix</keyword>
<dbReference type="Proteomes" id="UP000266426">
    <property type="component" value="Unassembled WGS sequence"/>
</dbReference>